<organism evidence="1 2">
    <name type="scientific">Plakobranchus ocellatus</name>
    <dbReference type="NCBI Taxonomy" id="259542"/>
    <lineage>
        <taxon>Eukaryota</taxon>
        <taxon>Metazoa</taxon>
        <taxon>Spiralia</taxon>
        <taxon>Lophotrochozoa</taxon>
        <taxon>Mollusca</taxon>
        <taxon>Gastropoda</taxon>
        <taxon>Heterobranchia</taxon>
        <taxon>Euthyneura</taxon>
        <taxon>Panpulmonata</taxon>
        <taxon>Sacoglossa</taxon>
        <taxon>Placobranchoidea</taxon>
        <taxon>Plakobranchidae</taxon>
        <taxon>Plakobranchus</taxon>
    </lineage>
</organism>
<protein>
    <submittedName>
        <fullName evidence="1">Uncharacterized protein</fullName>
    </submittedName>
</protein>
<gene>
    <name evidence="1" type="ORF">PoB_006111400</name>
</gene>
<proteinExistence type="predicted"/>
<dbReference type="AlphaFoldDB" id="A0AAV4CRU3"/>
<name>A0AAV4CRU3_9GAST</name>
<reference evidence="1 2" key="1">
    <citation type="journal article" date="2021" name="Elife">
        <title>Chloroplast acquisition without the gene transfer in kleptoplastic sea slugs, Plakobranchus ocellatus.</title>
        <authorList>
            <person name="Maeda T."/>
            <person name="Takahashi S."/>
            <person name="Yoshida T."/>
            <person name="Shimamura S."/>
            <person name="Takaki Y."/>
            <person name="Nagai Y."/>
            <person name="Toyoda A."/>
            <person name="Suzuki Y."/>
            <person name="Arimoto A."/>
            <person name="Ishii H."/>
            <person name="Satoh N."/>
            <person name="Nishiyama T."/>
            <person name="Hasebe M."/>
            <person name="Maruyama T."/>
            <person name="Minagawa J."/>
            <person name="Obokata J."/>
            <person name="Shigenobu S."/>
        </authorList>
    </citation>
    <scope>NUCLEOTIDE SEQUENCE [LARGE SCALE GENOMIC DNA]</scope>
</reference>
<evidence type="ECO:0000313" key="2">
    <source>
        <dbReference type="Proteomes" id="UP000735302"/>
    </source>
</evidence>
<evidence type="ECO:0000313" key="1">
    <source>
        <dbReference type="EMBL" id="GFO34609.1"/>
    </source>
</evidence>
<sequence length="95" mass="10456">MQWSVNLPTEKKSEAAKQMCLFEDATKEGTVYKGIINEVRRNLPTDVQLGVQGPCSFQGKFTTALTLHSRCIILPTQSNQVPFSARLQGSVACLV</sequence>
<keyword evidence="2" id="KW-1185">Reference proteome</keyword>
<comment type="caution">
    <text evidence="1">The sequence shown here is derived from an EMBL/GenBank/DDBJ whole genome shotgun (WGS) entry which is preliminary data.</text>
</comment>
<accession>A0AAV4CRU3</accession>
<dbReference type="Proteomes" id="UP000735302">
    <property type="component" value="Unassembled WGS sequence"/>
</dbReference>
<dbReference type="EMBL" id="BLXT01006926">
    <property type="protein sequence ID" value="GFO34609.1"/>
    <property type="molecule type" value="Genomic_DNA"/>
</dbReference>